<keyword evidence="4" id="KW-1185">Reference proteome</keyword>
<dbReference type="AlphaFoldDB" id="A0A917CLY1"/>
<dbReference type="EMBL" id="BMKR01000018">
    <property type="protein sequence ID" value="GGF91631.1"/>
    <property type="molecule type" value="Genomic_DNA"/>
</dbReference>
<organism evidence="3 4">
    <name type="scientific">Paenibacillus albidus</name>
    <dbReference type="NCBI Taxonomy" id="2041023"/>
    <lineage>
        <taxon>Bacteria</taxon>
        <taxon>Bacillati</taxon>
        <taxon>Bacillota</taxon>
        <taxon>Bacilli</taxon>
        <taxon>Bacillales</taxon>
        <taxon>Paenibacillaceae</taxon>
        <taxon>Paenibacillus</taxon>
    </lineage>
</organism>
<proteinExistence type="inferred from homology"/>
<dbReference type="GO" id="GO:0016491">
    <property type="term" value="F:oxidoreductase activity"/>
    <property type="evidence" value="ECO:0007669"/>
    <property type="project" value="UniProtKB-KW"/>
</dbReference>
<dbReference type="GO" id="GO:0016020">
    <property type="term" value="C:membrane"/>
    <property type="evidence" value="ECO:0007669"/>
    <property type="project" value="TreeGrafter"/>
</dbReference>
<evidence type="ECO:0000256" key="2">
    <source>
        <dbReference type="ARBA" id="ARBA00023002"/>
    </source>
</evidence>
<protein>
    <submittedName>
        <fullName evidence="3">Oxidoreductase</fullName>
    </submittedName>
</protein>
<name>A0A917CLY1_9BACL</name>
<dbReference type="RefSeq" id="WP_189028114.1">
    <property type="nucleotide sequence ID" value="NZ_BMKR01000018.1"/>
</dbReference>
<dbReference type="CDD" id="cd05233">
    <property type="entry name" value="SDR_c"/>
    <property type="match status" value="1"/>
</dbReference>
<dbReference type="PANTHER" id="PTHR44196">
    <property type="entry name" value="DEHYDROGENASE/REDUCTASE SDR FAMILY MEMBER 7B"/>
    <property type="match status" value="1"/>
</dbReference>
<dbReference type="Proteomes" id="UP000637643">
    <property type="component" value="Unassembled WGS sequence"/>
</dbReference>
<dbReference type="InterPro" id="IPR002347">
    <property type="entry name" value="SDR_fam"/>
</dbReference>
<comment type="caution">
    <text evidence="3">The sequence shown here is derived from an EMBL/GenBank/DDBJ whole genome shotgun (WGS) entry which is preliminary data.</text>
</comment>
<evidence type="ECO:0000313" key="4">
    <source>
        <dbReference type="Proteomes" id="UP000637643"/>
    </source>
</evidence>
<dbReference type="InterPro" id="IPR020904">
    <property type="entry name" value="Sc_DH/Rdtase_CS"/>
</dbReference>
<dbReference type="Pfam" id="PF00106">
    <property type="entry name" value="adh_short"/>
    <property type="match status" value="1"/>
</dbReference>
<comment type="similarity">
    <text evidence="1">Belongs to the short-chain dehydrogenases/reductases (SDR) family.</text>
</comment>
<dbReference type="InterPro" id="IPR036291">
    <property type="entry name" value="NAD(P)-bd_dom_sf"/>
</dbReference>
<gene>
    <name evidence="3" type="ORF">GCM10010912_40730</name>
</gene>
<keyword evidence="2" id="KW-0560">Oxidoreductase</keyword>
<reference evidence="3" key="2">
    <citation type="submission" date="2020-09" db="EMBL/GenBank/DDBJ databases">
        <authorList>
            <person name="Sun Q."/>
            <person name="Zhou Y."/>
        </authorList>
    </citation>
    <scope>NUCLEOTIDE SEQUENCE</scope>
    <source>
        <strain evidence="3">CGMCC 1.16134</strain>
    </source>
</reference>
<sequence length="230" mass="24736">MNILITGGSRGIGLAISRKLGAGGHRLLISGRDKHHLESAAALLPKDTLYLTADAGELSSINQLAEYAKEHTFSPDVLVLNAAAFYDASRSVIEPDVTELERILRVNLLANVALVKAFLPAIKAGSYPRIFFIGSTAALRSDSSFYAISKAALSNYAHGLREELKTFGVGVTLIHPGATFTERRVPGEGIAEDRFLASNDIAKIVETMLDLSPQAVVEEISIRPMLGDTY</sequence>
<accession>A0A917CLY1</accession>
<dbReference type="PROSITE" id="PS00061">
    <property type="entry name" value="ADH_SHORT"/>
    <property type="match status" value="1"/>
</dbReference>
<dbReference type="PANTHER" id="PTHR44196:SF1">
    <property type="entry name" value="DEHYDROGENASE_REDUCTASE SDR FAMILY MEMBER 7B"/>
    <property type="match status" value="1"/>
</dbReference>
<evidence type="ECO:0000313" key="3">
    <source>
        <dbReference type="EMBL" id="GGF91631.1"/>
    </source>
</evidence>
<evidence type="ECO:0000256" key="1">
    <source>
        <dbReference type="ARBA" id="ARBA00006484"/>
    </source>
</evidence>
<reference evidence="3" key="1">
    <citation type="journal article" date="2014" name="Int. J. Syst. Evol. Microbiol.">
        <title>Complete genome sequence of Corynebacterium casei LMG S-19264T (=DSM 44701T), isolated from a smear-ripened cheese.</title>
        <authorList>
            <consortium name="US DOE Joint Genome Institute (JGI-PGF)"/>
            <person name="Walter F."/>
            <person name="Albersmeier A."/>
            <person name="Kalinowski J."/>
            <person name="Ruckert C."/>
        </authorList>
    </citation>
    <scope>NUCLEOTIDE SEQUENCE</scope>
    <source>
        <strain evidence="3">CGMCC 1.16134</strain>
    </source>
</reference>
<dbReference type="Gene3D" id="3.40.50.720">
    <property type="entry name" value="NAD(P)-binding Rossmann-like Domain"/>
    <property type="match status" value="1"/>
</dbReference>
<dbReference type="PRINTS" id="PR00081">
    <property type="entry name" value="GDHRDH"/>
</dbReference>
<dbReference type="SUPFAM" id="SSF51735">
    <property type="entry name" value="NAD(P)-binding Rossmann-fold domains"/>
    <property type="match status" value="1"/>
</dbReference>